<keyword evidence="3" id="KW-1185">Reference proteome</keyword>
<evidence type="ECO:0000256" key="1">
    <source>
        <dbReference type="SAM" id="MobiDB-lite"/>
    </source>
</evidence>
<organism evidence="2 3">
    <name type="scientific">Corchorus olitorius</name>
    <dbReference type="NCBI Taxonomy" id="93759"/>
    <lineage>
        <taxon>Eukaryota</taxon>
        <taxon>Viridiplantae</taxon>
        <taxon>Streptophyta</taxon>
        <taxon>Embryophyta</taxon>
        <taxon>Tracheophyta</taxon>
        <taxon>Spermatophyta</taxon>
        <taxon>Magnoliopsida</taxon>
        <taxon>eudicotyledons</taxon>
        <taxon>Gunneridae</taxon>
        <taxon>Pentapetalae</taxon>
        <taxon>rosids</taxon>
        <taxon>malvids</taxon>
        <taxon>Malvales</taxon>
        <taxon>Malvaceae</taxon>
        <taxon>Grewioideae</taxon>
        <taxon>Apeibeae</taxon>
        <taxon>Corchorus</taxon>
    </lineage>
</organism>
<feature type="region of interest" description="Disordered" evidence="1">
    <location>
        <begin position="1"/>
        <end position="24"/>
    </location>
</feature>
<gene>
    <name evidence="2" type="ORF">COLO4_18087</name>
</gene>
<evidence type="ECO:0000313" key="3">
    <source>
        <dbReference type="Proteomes" id="UP000187203"/>
    </source>
</evidence>
<dbReference type="AlphaFoldDB" id="A0A1R3JAH0"/>
<name>A0A1R3JAH0_9ROSI</name>
<accession>A0A1R3JAH0</accession>
<feature type="compositionally biased region" description="Polar residues" evidence="1">
    <location>
        <begin position="1"/>
        <end position="15"/>
    </location>
</feature>
<dbReference type="EMBL" id="AWUE01016422">
    <property type="protein sequence ID" value="OMO91790.1"/>
    <property type="molecule type" value="Genomic_DNA"/>
</dbReference>
<sequence length="36" mass="3742">MSGPPSFQTGIQDPTSGGRRVPPASFCVPLRPNLCA</sequence>
<proteinExistence type="predicted"/>
<comment type="caution">
    <text evidence="2">The sequence shown here is derived from an EMBL/GenBank/DDBJ whole genome shotgun (WGS) entry which is preliminary data.</text>
</comment>
<evidence type="ECO:0000313" key="2">
    <source>
        <dbReference type="EMBL" id="OMO91790.1"/>
    </source>
</evidence>
<dbReference type="Proteomes" id="UP000187203">
    <property type="component" value="Unassembled WGS sequence"/>
</dbReference>
<reference evidence="3" key="1">
    <citation type="submission" date="2013-09" db="EMBL/GenBank/DDBJ databases">
        <title>Corchorus olitorius genome sequencing.</title>
        <authorList>
            <person name="Alam M."/>
            <person name="Haque M.S."/>
            <person name="Islam M.S."/>
            <person name="Emdad E.M."/>
            <person name="Islam M.M."/>
            <person name="Ahmed B."/>
            <person name="Halim A."/>
            <person name="Hossen Q.M.M."/>
            <person name="Hossain M.Z."/>
            <person name="Ahmed R."/>
            <person name="Khan M.M."/>
            <person name="Islam R."/>
            <person name="Rashid M.M."/>
            <person name="Khan S.A."/>
            <person name="Rahman M.S."/>
            <person name="Alam M."/>
            <person name="Yahiya A.S."/>
            <person name="Khan M.S."/>
            <person name="Azam M.S."/>
            <person name="Haque T."/>
            <person name="Lashkar M.Z.H."/>
            <person name="Akhand A.I."/>
            <person name="Morshed G."/>
            <person name="Roy S."/>
            <person name="Uddin K.S."/>
            <person name="Rabeya T."/>
            <person name="Hossain A.S."/>
            <person name="Chowdhury A."/>
            <person name="Snigdha A.R."/>
            <person name="Mortoza M.S."/>
            <person name="Matin S.A."/>
            <person name="Hoque S.M.E."/>
            <person name="Islam M.K."/>
            <person name="Roy D.K."/>
            <person name="Haider R."/>
            <person name="Moosa M.M."/>
            <person name="Elias S.M."/>
            <person name="Hasan A.M."/>
            <person name="Jahan S."/>
            <person name="Shafiuddin M."/>
            <person name="Mahmood N."/>
            <person name="Shommy N.S."/>
        </authorList>
    </citation>
    <scope>NUCLEOTIDE SEQUENCE [LARGE SCALE GENOMIC DNA]</scope>
    <source>
        <strain evidence="3">cv. O-4</strain>
    </source>
</reference>
<protein>
    <submittedName>
        <fullName evidence="2">Uncharacterized protein</fullName>
    </submittedName>
</protein>